<dbReference type="InterPro" id="IPR051540">
    <property type="entry name" value="S-2-haloacid_dehalogenase"/>
</dbReference>
<evidence type="ECO:0000313" key="2">
    <source>
        <dbReference type="EMBL" id="PWJ95985.1"/>
    </source>
</evidence>
<dbReference type="NCBIfam" id="TIGR01549">
    <property type="entry name" value="HAD-SF-IA-v1"/>
    <property type="match status" value="1"/>
</dbReference>
<evidence type="ECO:0000256" key="1">
    <source>
        <dbReference type="ARBA" id="ARBA00022801"/>
    </source>
</evidence>
<accession>A0AA45C8B6</accession>
<gene>
    <name evidence="2" type="ORF">C7380_103166</name>
</gene>
<evidence type="ECO:0000313" key="3">
    <source>
        <dbReference type="Proteomes" id="UP000245921"/>
    </source>
</evidence>
<reference evidence="2 3" key="1">
    <citation type="submission" date="2018-05" db="EMBL/GenBank/DDBJ databases">
        <title>Genomic Encyclopedia of Type Strains, Phase IV (KMG-IV): sequencing the most valuable type-strain genomes for metagenomic binning, comparative biology and taxonomic classification.</title>
        <authorList>
            <person name="Goeker M."/>
        </authorList>
    </citation>
    <scope>NUCLEOTIDE SEQUENCE [LARGE SCALE GENOMIC DNA]</scope>
    <source>
        <strain evidence="2 3">DSM 24906</strain>
    </source>
</reference>
<dbReference type="InterPro" id="IPR006439">
    <property type="entry name" value="HAD-SF_hydro_IA"/>
</dbReference>
<dbReference type="AlphaFoldDB" id="A0AA45C8B6"/>
<dbReference type="PANTHER" id="PTHR43316">
    <property type="entry name" value="HYDROLASE, HALOACID DELAHOGENASE-RELATED"/>
    <property type="match status" value="1"/>
</dbReference>
<dbReference type="SFLD" id="SFLDS00003">
    <property type="entry name" value="Haloacid_Dehalogenase"/>
    <property type="match status" value="1"/>
</dbReference>
<dbReference type="Gene3D" id="3.40.50.1000">
    <property type="entry name" value="HAD superfamily/HAD-like"/>
    <property type="match status" value="1"/>
</dbReference>
<protein>
    <submittedName>
        <fullName evidence="2">Hydrolase of the HAD superfamily</fullName>
    </submittedName>
</protein>
<dbReference type="InterPro" id="IPR041492">
    <property type="entry name" value="HAD_2"/>
</dbReference>
<dbReference type="PANTHER" id="PTHR43316:SF3">
    <property type="entry name" value="HALOACID DEHALOGENASE, TYPE II (AFU_ORTHOLOGUE AFUA_2G07750)-RELATED"/>
    <property type="match status" value="1"/>
</dbReference>
<comment type="caution">
    <text evidence="2">The sequence shown here is derived from an EMBL/GenBank/DDBJ whole genome shotgun (WGS) entry which is preliminary data.</text>
</comment>
<dbReference type="GO" id="GO:0016787">
    <property type="term" value="F:hydrolase activity"/>
    <property type="evidence" value="ECO:0007669"/>
    <property type="project" value="UniProtKB-KW"/>
</dbReference>
<dbReference type="Proteomes" id="UP000245921">
    <property type="component" value="Unassembled WGS sequence"/>
</dbReference>
<organism evidence="2 3">
    <name type="scientific">Oceanotoga teriensis</name>
    <dbReference type="NCBI Taxonomy" id="515440"/>
    <lineage>
        <taxon>Bacteria</taxon>
        <taxon>Thermotogati</taxon>
        <taxon>Thermotogota</taxon>
        <taxon>Thermotogae</taxon>
        <taxon>Petrotogales</taxon>
        <taxon>Petrotogaceae</taxon>
        <taxon>Oceanotoga</taxon>
    </lineage>
</organism>
<dbReference type="SFLD" id="SFLDG01129">
    <property type="entry name" value="C1.5:_HAD__Beta-PGM__Phosphata"/>
    <property type="match status" value="1"/>
</dbReference>
<dbReference type="RefSeq" id="WP_109604097.1">
    <property type="nucleotide sequence ID" value="NZ_JAMHJO010000007.1"/>
</dbReference>
<dbReference type="EMBL" id="QGGI01000003">
    <property type="protein sequence ID" value="PWJ95985.1"/>
    <property type="molecule type" value="Genomic_DNA"/>
</dbReference>
<keyword evidence="3" id="KW-1185">Reference proteome</keyword>
<dbReference type="InterPro" id="IPR023214">
    <property type="entry name" value="HAD_sf"/>
</dbReference>
<proteinExistence type="predicted"/>
<name>A0AA45C8B6_9BACT</name>
<dbReference type="PRINTS" id="PR00413">
    <property type="entry name" value="HADHALOGNASE"/>
</dbReference>
<dbReference type="InterPro" id="IPR023198">
    <property type="entry name" value="PGP-like_dom2"/>
</dbReference>
<dbReference type="Gene3D" id="1.10.150.240">
    <property type="entry name" value="Putative phosphatase, domain 2"/>
    <property type="match status" value="1"/>
</dbReference>
<sequence>MLKAIIFDLYGTLIDAEGLFYEVSNLLSKKTSKNVEYIEKEVLNLYSHYFKDYYLKEFKPEKYYYKMLFNEIIKKYNLKEDAKYYIDFMYESFSKLPYFKDIDYLNEIKKKNIYVSILTNADSYFVRKKINSSQIYYEDLIISEEVELYKPDKRIFELALQRLNLNKEEIIFIGDNLITDIKATKDIGIKSLRIDRKGKGDISSLYELINYI</sequence>
<dbReference type="InterPro" id="IPR036412">
    <property type="entry name" value="HAD-like_sf"/>
</dbReference>
<dbReference type="SUPFAM" id="SSF56784">
    <property type="entry name" value="HAD-like"/>
    <property type="match status" value="1"/>
</dbReference>
<keyword evidence="1 2" id="KW-0378">Hydrolase</keyword>
<dbReference type="Pfam" id="PF13419">
    <property type="entry name" value="HAD_2"/>
    <property type="match status" value="1"/>
</dbReference>